<reference evidence="2" key="1">
    <citation type="submission" date="2021-05" db="EMBL/GenBank/DDBJ databases">
        <authorList>
            <person name="Alioto T."/>
            <person name="Alioto T."/>
            <person name="Gomez Garrido J."/>
        </authorList>
    </citation>
    <scope>NUCLEOTIDE SEQUENCE</scope>
</reference>
<proteinExistence type="predicted"/>
<accession>A0A8D8SYH1</accession>
<dbReference type="AlphaFoldDB" id="A0A8D8SYH1"/>
<protein>
    <submittedName>
        <fullName evidence="2">Uncharacterized protein</fullName>
    </submittedName>
</protein>
<feature type="region of interest" description="Disordered" evidence="1">
    <location>
        <begin position="256"/>
        <end position="275"/>
    </location>
</feature>
<sequence length="380" mass="42956">MDESNHITGSSPSGSPQNVSYTKYFSHQLVLENNQNSTSDATSNPLLVPEAQLQRLQNMTVASSDDYMELKQIKQHLNNCQLTPDVQEVINVLFWKLEAVLKERDDLIMAESLRGTLLLGQRQTTPNTHLLETLRRVNQATTPTPTGENPSQLFLRQELYTPTSEISSPTDEDAVGQEYVMTTPTKQKFMRYGTAPTPSSPPKNTLSLGHYKLTTPTAEHSFMRHDPPPTPTTAAQFNYLKLLGETLRTVKQTATPMPTVENPSTRTSELSSPKKSSVMIDNDLYIEEYKMPNPTEHSFDRNGPAPTPTSPTRKNLFLGHFQLTTPTADHPFFRQDPPPTPATPTTADQFFFDYDSEEILGEQEFWTYWTPHHDCRRIQV</sequence>
<dbReference type="EMBL" id="HBUF01245741">
    <property type="protein sequence ID" value="CAG6678355.1"/>
    <property type="molecule type" value="Transcribed_RNA"/>
</dbReference>
<organism evidence="2">
    <name type="scientific">Cacopsylla melanoneura</name>
    <dbReference type="NCBI Taxonomy" id="428564"/>
    <lineage>
        <taxon>Eukaryota</taxon>
        <taxon>Metazoa</taxon>
        <taxon>Ecdysozoa</taxon>
        <taxon>Arthropoda</taxon>
        <taxon>Hexapoda</taxon>
        <taxon>Insecta</taxon>
        <taxon>Pterygota</taxon>
        <taxon>Neoptera</taxon>
        <taxon>Paraneoptera</taxon>
        <taxon>Hemiptera</taxon>
        <taxon>Sternorrhyncha</taxon>
        <taxon>Psylloidea</taxon>
        <taxon>Psyllidae</taxon>
        <taxon>Psyllinae</taxon>
        <taxon>Cacopsylla</taxon>
    </lineage>
</organism>
<name>A0A8D8SYH1_9HEMI</name>
<evidence type="ECO:0000313" key="2">
    <source>
        <dbReference type="EMBL" id="CAG6678355.1"/>
    </source>
</evidence>
<evidence type="ECO:0000256" key="1">
    <source>
        <dbReference type="SAM" id="MobiDB-lite"/>
    </source>
</evidence>